<feature type="compositionally biased region" description="Low complexity" evidence="4">
    <location>
        <begin position="38"/>
        <end position="47"/>
    </location>
</feature>
<feature type="domain" description="Spaetzle" evidence="6">
    <location>
        <begin position="192"/>
        <end position="288"/>
    </location>
</feature>
<dbReference type="SUPFAM" id="SSF57501">
    <property type="entry name" value="Cystine-knot cytokines"/>
    <property type="match status" value="1"/>
</dbReference>
<dbReference type="FunFam" id="2.10.90.10:FF:000035">
    <property type="entry name" value="Spz1"/>
    <property type="match status" value="1"/>
</dbReference>
<evidence type="ECO:0000256" key="2">
    <source>
        <dbReference type="ARBA" id="ARBA00023157"/>
    </source>
</evidence>
<dbReference type="Proteomes" id="UP000318571">
    <property type="component" value="Chromosome 10"/>
</dbReference>
<reference evidence="7 8" key="1">
    <citation type="journal article" date="2018" name="Nat. Ecol. Evol.">
        <title>Genomic signatures of mitonuclear coevolution across populations of Tigriopus californicus.</title>
        <authorList>
            <person name="Barreto F.S."/>
            <person name="Watson E.T."/>
            <person name="Lima T.G."/>
            <person name="Willett C.S."/>
            <person name="Edmands S."/>
            <person name="Li W."/>
            <person name="Burton R.S."/>
        </authorList>
    </citation>
    <scope>NUCLEOTIDE SEQUENCE [LARGE SCALE GENOMIC DNA]</scope>
    <source>
        <strain evidence="7 8">San Diego</strain>
    </source>
</reference>
<evidence type="ECO:0000256" key="4">
    <source>
        <dbReference type="SAM" id="MobiDB-lite"/>
    </source>
</evidence>
<dbReference type="PANTHER" id="PTHR23199">
    <property type="entry name" value="NEUROTROPHIN 1-RELATED"/>
    <property type="match status" value="1"/>
</dbReference>
<evidence type="ECO:0000313" key="7">
    <source>
        <dbReference type="EMBL" id="TRY64183.1"/>
    </source>
</evidence>
<dbReference type="InterPro" id="IPR052444">
    <property type="entry name" value="Spz/Toll_ligand-like"/>
</dbReference>
<feature type="signal peptide" evidence="5">
    <location>
        <begin position="1"/>
        <end position="19"/>
    </location>
</feature>
<protein>
    <recommendedName>
        <fullName evidence="6">Spaetzle domain-containing protein</fullName>
    </recommendedName>
</protein>
<evidence type="ECO:0000256" key="1">
    <source>
        <dbReference type="ARBA" id="ARBA00022729"/>
    </source>
</evidence>
<accession>A0A553NFF3</accession>
<comment type="caution">
    <text evidence="7">The sequence shown here is derived from an EMBL/GenBank/DDBJ whole genome shotgun (WGS) entry which is preliminary data.</text>
</comment>
<dbReference type="GO" id="GO:0008083">
    <property type="term" value="F:growth factor activity"/>
    <property type="evidence" value="ECO:0007669"/>
    <property type="project" value="TreeGrafter"/>
</dbReference>
<gene>
    <name evidence="7" type="ORF">TCAL_05609</name>
</gene>
<dbReference type="GO" id="GO:0005121">
    <property type="term" value="F:Toll binding"/>
    <property type="evidence" value="ECO:0007669"/>
    <property type="project" value="TreeGrafter"/>
</dbReference>
<dbReference type="AlphaFoldDB" id="A0A553NFF3"/>
<name>A0A553NFF3_TIGCA</name>
<dbReference type="GO" id="GO:0045087">
    <property type="term" value="P:innate immune response"/>
    <property type="evidence" value="ECO:0007669"/>
    <property type="project" value="TreeGrafter"/>
</dbReference>
<dbReference type="Pfam" id="PF16077">
    <property type="entry name" value="Spaetzle"/>
    <property type="match status" value="1"/>
</dbReference>
<evidence type="ECO:0000256" key="5">
    <source>
        <dbReference type="SAM" id="SignalP"/>
    </source>
</evidence>
<keyword evidence="8" id="KW-1185">Reference proteome</keyword>
<dbReference type="GO" id="GO:0021556">
    <property type="term" value="P:central nervous system formation"/>
    <property type="evidence" value="ECO:0007669"/>
    <property type="project" value="TreeGrafter"/>
</dbReference>
<dbReference type="InterPro" id="IPR032104">
    <property type="entry name" value="Spaetzle"/>
</dbReference>
<evidence type="ECO:0000259" key="6">
    <source>
        <dbReference type="Pfam" id="PF16077"/>
    </source>
</evidence>
<dbReference type="PANTHER" id="PTHR23199:SF12">
    <property type="entry name" value="NEUROTROPHIN 1-RELATED"/>
    <property type="match status" value="1"/>
</dbReference>
<dbReference type="EMBL" id="VCGU01000458">
    <property type="protein sequence ID" value="TRY64183.1"/>
    <property type="molecule type" value="Genomic_DNA"/>
</dbReference>
<keyword evidence="1 5" id="KW-0732">Signal</keyword>
<feature type="chain" id="PRO_5021728903" description="Spaetzle domain-containing protein" evidence="5">
    <location>
        <begin position="20"/>
        <end position="298"/>
    </location>
</feature>
<evidence type="ECO:0000313" key="8">
    <source>
        <dbReference type="Proteomes" id="UP000318571"/>
    </source>
</evidence>
<sequence>MAKILLLILSSIFVSVISGTTIKPAGYDHNPPQPHKLAAQASSSSSSAHHHHHVQSHHQYASPPILPAYTPTPFHSSTPVPPYGVTPTPYPGYGYSPAPGYGPTAVPYGHYPHSPQPSASHHASYEANNYGPPACSKNTTKSWCLMDYEYPAREIQHAIEYHYAAVASLYKDVIANTDNSVDRIKHIHDETYLCPSSTGYVMPLRAMNTNGHWRIVVNEVKAHYETLSQTARVEECTTPGHQCSLIPECYETKCLQKFIYHRFLTYNPYDYYFPFAMETFKLPSSCACFNNGYSHQKH</sequence>
<proteinExistence type="predicted"/>
<dbReference type="Gene3D" id="2.10.90.10">
    <property type="entry name" value="Cystine-knot cytokines"/>
    <property type="match status" value="1"/>
</dbReference>
<dbReference type="OMA" id="LMDYEYP"/>
<dbReference type="GO" id="GO:0005615">
    <property type="term" value="C:extracellular space"/>
    <property type="evidence" value="ECO:0007669"/>
    <property type="project" value="UniProtKB-ARBA"/>
</dbReference>
<feature type="region of interest" description="Disordered" evidence="4">
    <location>
        <begin position="26"/>
        <end position="62"/>
    </location>
</feature>
<organism evidence="7 8">
    <name type="scientific">Tigriopus californicus</name>
    <name type="common">Marine copepod</name>
    <dbReference type="NCBI Taxonomy" id="6832"/>
    <lineage>
        <taxon>Eukaryota</taxon>
        <taxon>Metazoa</taxon>
        <taxon>Ecdysozoa</taxon>
        <taxon>Arthropoda</taxon>
        <taxon>Crustacea</taxon>
        <taxon>Multicrustacea</taxon>
        <taxon>Hexanauplia</taxon>
        <taxon>Copepoda</taxon>
        <taxon>Harpacticoida</taxon>
        <taxon>Harpacticidae</taxon>
        <taxon>Tigriopus</taxon>
    </lineage>
</organism>
<keyword evidence="3" id="KW-0325">Glycoprotein</keyword>
<keyword evidence="2" id="KW-1015">Disulfide bond</keyword>
<evidence type="ECO:0000256" key="3">
    <source>
        <dbReference type="ARBA" id="ARBA00023180"/>
    </source>
</evidence>
<dbReference type="InterPro" id="IPR029034">
    <property type="entry name" value="Cystine-knot_cytokine"/>
</dbReference>